<dbReference type="KEGG" id="pgin:FRZ67_03560"/>
<dbReference type="Gene3D" id="3.20.20.370">
    <property type="entry name" value="Glycoside hydrolase/deacetylase"/>
    <property type="match status" value="1"/>
</dbReference>
<dbReference type="GO" id="GO:0016810">
    <property type="term" value="F:hydrolase activity, acting on carbon-nitrogen (but not peptide) bonds"/>
    <property type="evidence" value="ECO:0007669"/>
    <property type="project" value="InterPro"/>
</dbReference>
<dbReference type="PANTHER" id="PTHR10587">
    <property type="entry name" value="GLYCOSYL TRANSFERASE-RELATED"/>
    <property type="match status" value="1"/>
</dbReference>
<name>A0A5B8V6P4_9BACT</name>
<dbReference type="RefSeq" id="WP_147188221.1">
    <property type="nucleotide sequence ID" value="NZ_CP042435.1"/>
</dbReference>
<dbReference type="AlphaFoldDB" id="A0A5B8V6P4"/>
<protein>
    <submittedName>
        <fullName evidence="2">Polysaccharide deacetylase family protein</fullName>
    </submittedName>
</protein>
<dbReference type="EMBL" id="CP042435">
    <property type="protein sequence ID" value="QEC66421.1"/>
    <property type="molecule type" value="Genomic_DNA"/>
</dbReference>
<feature type="domain" description="NodB homology" evidence="1">
    <location>
        <begin position="51"/>
        <end position="260"/>
    </location>
</feature>
<dbReference type="Pfam" id="PF01522">
    <property type="entry name" value="Polysacc_deac_1"/>
    <property type="match status" value="1"/>
</dbReference>
<accession>A0A5B8V6P4</accession>
<sequence length="268" mass="30829">MFKSIFFGNQATILLLCGLIGLFDGCTNQQNNSKNDIAIDTLPLKKVDTAKVIYLTFDDGPLNGTEGILDALDKEKIPATMFMVGRHMKADTEMKNKFEMAYNDNLLEVANHSFSHANNHYEAYYKDPQKVLEDFNKNQELLNFKDKDARMPGRNTWRIGTRGKDDISANGREAADLLHKNGYNLFGWDLEWQHSAGGKPVQTVQQMFEEIEKRINDPQRCFTPNHFVLLSHDEMFRKPWEVSELKQLVDLLKAKGYEFDHTDNYPGK</sequence>
<reference evidence="2 3" key="1">
    <citation type="journal article" date="2016" name="Int. J. Syst. Evol. Microbiol.">
        <title>Panacibacter ginsenosidivorans gen. nov., sp. nov., with ginsenoside converting activity isolated from soil of a ginseng field.</title>
        <authorList>
            <person name="Siddiqi M.Z."/>
            <person name="Muhammad Shafi S."/>
            <person name="Choi K.D."/>
            <person name="Im W.T."/>
        </authorList>
    </citation>
    <scope>NUCLEOTIDE SEQUENCE [LARGE SCALE GENOMIC DNA]</scope>
    <source>
        <strain evidence="2 3">Gsoil1550</strain>
    </source>
</reference>
<dbReference type="SUPFAM" id="SSF88713">
    <property type="entry name" value="Glycoside hydrolase/deacetylase"/>
    <property type="match status" value="1"/>
</dbReference>
<organism evidence="2 3">
    <name type="scientific">Panacibacter ginsenosidivorans</name>
    <dbReference type="NCBI Taxonomy" id="1813871"/>
    <lineage>
        <taxon>Bacteria</taxon>
        <taxon>Pseudomonadati</taxon>
        <taxon>Bacteroidota</taxon>
        <taxon>Chitinophagia</taxon>
        <taxon>Chitinophagales</taxon>
        <taxon>Chitinophagaceae</taxon>
        <taxon>Panacibacter</taxon>
    </lineage>
</organism>
<dbReference type="PANTHER" id="PTHR10587:SF125">
    <property type="entry name" value="POLYSACCHARIDE DEACETYLASE YHEN-RELATED"/>
    <property type="match status" value="1"/>
</dbReference>
<dbReference type="InterPro" id="IPR011330">
    <property type="entry name" value="Glyco_hydro/deAcase_b/a-brl"/>
</dbReference>
<dbReference type="InterPro" id="IPR050248">
    <property type="entry name" value="Polysacc_deacetylase_ArnD"/>
</dbReference>
<evidence type="ECO:0000259" key="1">
    <source>
        <dbReference type="PROSITE" id="PS51677"/>
    </source>
</evidence>
<gene>
    <name evidence="2" type="ORF">FRZ67_03560</name>
</gene>
<keyword evidence="3" id="KW-1185">Reference proteome</keyword>
<evidence type="ECO:0000313" key="3">
    <source>
        <dbReference type="Proteomes" id="UP000321533"/>
    </source>
</evidence>
<evidence type="ECO:0000313" key="2">
    <source>
        <dbReference type="EMBL" id="QEC66421.1"/>
    </source>
</evidence>
<dbReference type="InterPro" id="IPR002509">
    <property type="entry name" value="NODB_dom"/>
</dbReference>
<dbReference type="PROSITE" id="PS51677">
    <property type="entry name" value="NODB"/>
    <property type="match status" value="1"/>
</dbReference>
<dbReference type="OrthoDB" id="9812065at2"/>
<proteinExistence type="predicted"/>
<dbReference type="Proteomes" id="UP000321533">
    <property type="component" value="Chromosome"/>
</dbReference>
<dbReference type="GO" id="GO:0005975">
    <property type="term" value="P:carbohydrate metabolic process"/>
    <property type="evidence" value="ECO:0007669"/>
    <property type="project" value="InterPro"/>
</dbReference>